<keyword evidence="1" id="KW-0812">Transmembrane</keyword>
<name>A0AA91TK51_9BACT</name>
<evidence type="ECO:0000256" key="1">
    <source>
        <dbReference type="SAM" id="Phobius"/>
    </source>
</evidence>
<dbReference type="Proteomes" id="UP000215155">
    <property type="component" value="Unassembled WGS sequence"/>
</dbReference>
<comment type="caution">
    <text evidence="2">The sequence shown here is derived from an EMBL/GenBank/DDBJ whole genome shotgun (WGS) entry which is preliminary data.</text>
</comment>
<keyword evidence="1" id="KW-1133">Transmembrane helix</keyword>
<gene>
    <name evidence="2" type="ORF">CFT61_06425</name>
</gene>
<evidence type="ECO:0000313" key="2">
    <source>
        <dbReference type="EMBL" id="OXL44375.1"/>
    </source>
</evidence>
<dbReference type="AlphaFoldDB" id="A0AA91TK51"/>
<dbReference type="EMBL" id="NMPZ01000008">
    <property type="protein sequence ID" value="OXL44375.1"/>
    <property type="molecule type" value="Genomic_DNA"/>
</dbReference>
<evidence type="ECO:0000313" key="3">
    <source>
        <dbReference type="Proteomes" id="UP000215155"/>
    </source>
</evidence>
<proteinExistence type="predicted"/>
<feature type="transmembrane region" description="Helical" evidence="1">
    <location>
        <begin position="12"/>
        <end position="28"/>
    </location>
</feature>
<keyword evidence="1" id="KW-0472">Membrane</keyword>
<organism evidence="2 3">
    <name type="scientific">Segatella copri</name>
    <dbReference type="NCBI Taxonomy" id="165179"/>
    <lineage>
        <taxon>Bacteria</taxon>
        <taxon>Pseudomonadati</taxon>
        <taxon>Bacteroidota</taxon>
        <taxon>Bacteroidia</taxon>
        <taxon>Bacteroidales</taxon>
        <taxon>Prevotellaceae</taxon>
        <taxon>Segatella</taxon>
    </lineage>
</organism>
<feature type="transmembrane region" description="Helical" evidence="1">
    <location>
        <begin position="48"/>
        <end position="66"/>
    </location>
</feature>
<accession>A0AA91TK51</accession>
<reference evidence="2 3" key="1">
    <citation type="submission" date="2017-07" db="EMBL/GenBank/DDBJ databases">
        <title>Draft genome sequence of Prevotella copri isolated from the gut of healthy adult Indian.</title>
        <authorList>
            <person name="Das B."/>
            <person name="Bag S."/>
            <person name="Ghosh T.S."/>
        </authorList>
    </citation>
    <scope>NUCLEOTIDE SEQUENCE [LARGE SCALE GENOMIC DNA]</scope>
    <source>
        <strain evidence="2 3">Indica</strain>
    </source>
</reference>
<sequence>MKIKKRSFMKRFYAINLFGIIITCEKLSKESLNHELIHTAQAKELLYVLFYIWYIAEWSVLVLKYRNWMKAYYNIRFEKEAYAHQNDMEYLIRRKHYCYLKRIEARHI</sequence>
<protein>
    <submittedName>
        <fullName evidence="2">Uncharacterized protein</fullName>
    </submittedName>
</protein>